<keyword evidence="2" id="KW-0808">Transferase</keyword>
<feature type="region of interest" description="Disordered" evidence="7">
    <location>
        <begin position="17"/>
        <end position="108"/>
    </location>
</feature>
<proteinExistence type="predicted"/>
<dbReference type="PROSITE" id="PS50011">
    <property type="entry name" value="PROTEIN_KINASE_DOM"/>
    <property type="match status" value="1"/>
</dbReference>
<dbReference type="PANTHER" id="PTHR44329:SF288">
    <property type="entry name" value="MITOGEN-ACTIVATED PROTEIN KINASE KINASE KINASE 20"/>
    <property type="match status" value="1"/>
</dbReference>
<evidence type="ECO:0000313" key="9">
    <source>
        <dbReference type="EMBL" id="KAG5175152.1"/>
    </source>
</evidence>
<dbReference type="GO" id="GO:0005524">
    <property type="term" value="F:ATP binding"/>
    <property type="evidence" value="ECO:0007669"/>
    <property type="project" value="UniProtKB-UniRule"/>
</dbReference>
<dbReference type="Pfam" id="PF07714">
    <property type="entry name" value="PK_Tyr_Ser-Thr"/>
    <property type="match status" value="1"/>
</dbReference>
<dbReference type="InterPro" id="IPR001245">
    <property type="entry name" value="Ser-Thr/Tyr_kinase_cat_dom"/>
</dbReference>
<feature type="compositionally biased region" description="Low complexity" evidence="7">
    <location>
        <begin position="177"/>
        <end position="206"/>
    </location>
</feature>
<evidence type="ECO:0000256" key="2">
    <source>
        <dbReference type="ARBA" id="ARBA00022679"/>
    </source>
</evidence>
<evidence type="ECO:0000313" key="10">
    <source>
        <dbReference type="Proteomes" id="UP000664859"/>
    </source>
</evidence>
<dbReference type="InterPro" id="IPR011009">
    <property type="entry name" value="Kinase-like_dom_sf"/>
</dbReference>
<sequence>MVRGSTYADNAANRALGRAGMPMGSAPVSRASGTSSARSGGSSGRVYADNPSNRAIGRAGMPMGSAPISRGSSVSSTPRVYADNPSNRAISRAGMPMGSAPVSRGSSISNTPARVAIERVYAHNPSNRALGRAGMPMGSAPVSRGFSVSTPASVTVERIYADNASNRALGRAGMPMGSAPVSRGSSVSSTAPSAANHPATAGRGTATVTAAAATTATAPKLYADNVFNRRMGRVGLPLGSAVVSRGRNVSAATNVSAKVPATMAPAASSRVYVDNAHNRRVGRVGQPTGTAVISRGSSGRRSRPTAVDTNNIWKPLVNYDYEDPCEDNRYDSLLDFYHTLREIHQDDPDFVQRCDRAKGILNRHDASYTLTQPATGLHRPTWLNGGEVVDFADLALGERIGSGGFGDVHVAVWKGSYAVAVKVLRTQRVSASKAQAFQREVLQFSSLQHPAILEFYGACVLSPHLAIVMEFMPAGSLYDVLHVEERPLSTRRQVQMCDDILRALAYMHGCSVVHRDLKSTNVLVTEDFEHCKVSDFGCALNDESQTSASVVAVVGTLLYSTPELLAGDFLSRDQLKPVDVYAAGVLMSELFTGQQPFVGLTANQVRRAVCDGTRPSLAGVARMPASLQKLIEDCWAHEPARRPSAESCVTTFKRSTPAALASMRRRAVVADET</sequence>
<keyword evidence="4 9" id="KW-0418">Kinase</keyword>
<evidence type="ECO:0000256" key="4">
    <source>
        <dbReference type="ARBA" id="ARBA00022777"/>
    </source>
</evidence>
<feature type="region of interest" description="Disordered" evidence="7">
    <location>
        <begin position="281"/>
        <end position="306"/>
    </location>
</feature>
<dbReference type="InterPro" id="IPR017441">
    <property type="entry name" value="Protein_kinase_ATP_BS"/>
</dbReference>
<feature type="binding site" evidence="6">
    <location>
        <position position="422"/>
    </location>
    <ligand>
        <name>ATP</name>
        <dbReference type="ChEBI" id="CHEBI:30616"/>
    </ligand>
</feature>
<comment type="caution">
    <text evidence="9">The sequence shown here is derived from an EMBL/GenBank/DDBJ whole genome shotgun (WGS) entry which is preliminary data.</text>
</comment>
<evidence type="ECO:0000256" key="1">
    <source>
        <dbReference type="ARBA" id="ARBA00022527"/>
    </source>
</evidence>
<dbReference type="PANTHER" id="PTHR44329">
    <property type="entry name" value="SERINE/THREONINE-PROTEIN KINASE TNNI3K-RELATED"/>
    <property type="match status" value="1"/>
</dbReference>
<dbReference type="PROSITE" id="PS00108">
    <property type="entry name" value="PROTEIN_KINASE_ST"/>
    <property type="match status" value="1"/>
</dbReference>
<feature type="region of interest" description="Disordered" evidence="7">
    <location>
        <begin position="168"/>
        <end position="206"/>
    </location>
</feature>
<dbReference type="GO" id="GO:0004674">
    <property type="term" value="F:protein serine/threonine kinase activity"/>
    <property type="evidence" value="ECO:0007669"/>
    <property type="project" value="UniProtKB-KW"/>
</dbReference>
<feature type="domain" description="Protein kinase" evidence="8">
    <location>
        <begin position="394"/>
        <end position="659"/>
    </location>
</feature>
<dbReference type="InterPro" id="IPR000719">
    <property type="entry name" value="Prot_kinase_dom"/>
</dbReference>
<keyword evidence="10" id="KW-1185">Reference proteome</keyword>
<dbReference type="SMART" id="SM00220">
    <property type="entry name" value="S_TKc"/>
    <property type="match status" value="1"/>
</dbReference>
<accession>A0A836C7Q0</accession>
<keyword evidence="5 6" id="KW-0067">ATP-binding</keyword>
<evidence type="ECO:0000256" key="3">
    <source>
        <dbReference type="ARBA" id="ARBA00022741"/>
    </source>
</evidence>
<dbReference type="OrthoDB" id="4062651at2759"/>
<dbReference type="Gene3D" id="3.30.200.20">
    <property type="entry name" value="Phosphorylase Kinase, domain 1"/>
    <property type="match status" value="1"/>
</dbReference>
<feature type="compositionally biased region" description="Polar residues" evidence="7">
    <location>
        <begin position="70"/>
        <end position="89"/>
    </location>
</feature>
<dbReference type="SUPFAM" id="SSF56112">
    <property type="entry name" value="Protein kinase-like (PK-like)"/>
    <property type="match status" value="1"/>
</dbReference>
<dbReference type="PROSITE" id="PS00107">
    <property type="entry name" value="PROTEIN_KINASE_ATP"/>
    <property type="match status" value="1"/>
</dbReference>
<dbReference type="EMBL" id="JAFCMP010000553">
    <property type="protein sequence ID" value="KAG5175152.1"/>
    <property type="molecule type" value="Genomic_DNA"/>
</dbReference>
<reference evidence="9" key="1">
    <citation type="submission" date="2021-02" db="EMBL/GenBank/DDBJ databases">
        <title>First Annotated Genome of the Yellow-green Alga Tribonema minus.</title>
        <authorList>
            <person name="Mahan K.M."/>
        </authorList>
    </citation>
    <scope>NUCLEOTIDE SEQUENCE</scope>
    <source>
        <strain evidence="9">UTEX B ZZ1240</strain>
    </source>
</reference>
<evidence type="ECO:0000256" key="6">
    <source>
        <dbReference type="PROSITE-ProRule" id="PRU10141"/>
    </source>
</evidence>
<evidence type="ECO:0000259" key="8">
    <source>
        <dbReference type="PROSITE" id="PS50011"/>
    </source>
</evidence>
<keyword evidence="3 6" id="KW-0547">Nucleotide-binding</keyword>
<gene>
    <name evidence="9" type="ORF">JKP88DRAFT_250357</name>
</gene>
<dbReference type="CDD" id="cd13999">
    <property type="entry name" value="STKc_MAP3K-like"/>
    <property type="match status" value="1"/>
</dbReference>
<dbReference type="InterPro" id="IPR008271">
    <property type="entry name" value="Ser/Thr_kinase_AS"/>
</dbReference>
<dbReference type="AlphaFoldDB" id="A0A836C7Q0"/>
<dbReference type="InterPro" id="IPR051681">
    <property type="entry name" value="Ser/Thr_Kinases-Pseudokinases"/>
</dbReference>
<organism evidence="9 10">
    <name type="scientific">Tribonema minus</name>
    <dbReference type="NCBI Taxonomy" id="303371"/>
    <lineage>
        <taxon>Eukaryota</taxon>
        <taxon>Sar</taxon>
        <taxon>Stramenopiles</taxon>
        <taxon>Ochrophyta</taxon>
        <taxon>PX clade</taxon>
        <taxon>Xanthophyceae</taxon>
        <taxon>Tribonematales</taxon>
        <taxon>Tribonemataceae</taxon>
        <taxon>Tribonema</taxon>
    </lineage>
</organism>
<feature type="compositionally biased region" description="Low complexity" evidence="7">
    <location>
        <begin position="29"/>
        <end position="40"/>
    </location>
</feature>
<evidence type="ECO:0000256" key="5">
    <source>
        <dbReference type="ARBA" id="ARBA00022840"/>
    </source>
</evidence>
<keyword evidence="1" id="KW-0723">Serine/threonine-protein kinase</keyword>
<dbReference type="PRINTS" id="PR00109">
    <property type="entry name" value="TYRKINASE"/>
</dbReference>
<evidence type="ECO:0000256" key="7">
    <source>
        <dbReference type="SAM" id="MobiDB-lite"/>
    </source>
</evidence>
<protein>
    <submittedName>
        <fullName evidence="9">Kinase-like domain-containing protein</fullName>
    </submittedName>
</protein>
<dbReference type="Proteomes" id="UP000664859">
    <property type="component" value="Unassembled WGS sequence"/>
</dbReference>
<dbReference type="Gene3D" id="1.10.510.10">
    <property type="entry name" value="Transferase(Phosphotransferase) domain 1"/>
    <property type="match status" value="1"/>
</dbReference>
<name>A0A836C7Q0_9STRA</name>